<dbReference type="Proteomes" id="UP000389128">
    <property type="component" value="Unassembled WGS sequence"/>
</dbReference>
<comment type="caution">
    <text evidence="2">The sequence shown here is derived from an EMBL/GenBank/DDBJ whole genome shotgun (WGS) entry which is preliminary data.</text>
</comment>
<evidence type="ECO:0000313" key="2">
    <source>
        <dbReference type="EMBL" id="TYC61577.1"/>
    </source>
</evidence>
<dbReference type="InterPro" id="IPR052718">
    <property type="entry name" value="NmrA-type_oxidoreductase"/>
</dbReference>
<dbReference type="Gene3D" id="3.90.25.10">
    <property type="entry name" value="UDP-galactose 4-epimerase, domain 1"/>
    <property type="match status" value="1"/>
</dbReference>
<dbReference type="PANTHER" id="PTHR47129">
    <property type="entry name" value="QUINONE OXIDOREDUCTASE 2"/>
    <property type="match status" value="1"/>
</dbReference>
<dbReference type="InterPro" id="IPR016040">
    <property type="entry name" value="NAD(P)-bd_dom"/>
</dbReference>
<accession>A0A6C2D5H4</accession>
<organism evidence="2 3">
    <name type="scientific">Zoogloea oleivorans</name>
    <dbReference type="NCBI Taxonomy" id="1552750"/>
    <lineage>
        <taxon>Bacteria</taxon>
        <taxon>Pseudomonadati</taxon>
        <taxon>Pseudomonadota</taxon>
        <taxon>Betaproteobacteria</taxon>
        <taxon>Rhodocyclales</taxon>
        <taxon>Zoogloeaceae</taxon>
        <taxon>Zoogloea</taxon>
    </lineage>
</organism>
<feature type="domain" description="NAD(P)-binding" evidence="1">
    <location>
        <begin position="45"/>
        <end position="182"/>
    </location>
</feature>
<dbReference type="SUPFAM" id="SSF51735">
    <property type="entry name" value="NAD(P)-binding Rossmann-fold domains"/>
    <property type="match status" value="1"/>
</dbReference>
<proteinExistence type="predicted"/>
<evidence type="ECO:0000313" key="3">
    <source>
        <dbReference type="Proteomes" id="UP000389128"/>
    </source>
</evidence>
<dbReference type="EMBL" id="SDKK01000002">
    <property type="protein sequence ID" value="TYC61577.1"/>
    <property type="molecule type" value="Genomic_DNA"/>
</dbReference>
<reference evidence="2 3" key="1">
    <citation type="submission" date="2019-01" db="EMBL/GenBank/DDBJ databases">
        <title>Zoogloea oleivorans genome sequencing and assembly.</title>
        <authorList>
            <person name="Tancsics A."/>
            <person name="Farkas M."/>
            <person name="Kriszt B."/>
            <person name="Maroti G."/>
            <person name="Horvath B."/>
        </authorList>
    </citation>
    <scope>NUCLEOTIDE SEQUENCE [LARGE SCALE GENOMIC DNA]</scope>
    <source>
        <strain evidence="2 3">Buc</strain>
    </source>
</reference>
<dbReference type="AlphaFoldDB" id="A0A6C2D5H4"/>
<name>A0A6C2D5H4_9RHOO</name>
<dbReference type="InterPro" id="IPR036291">
    <property type="entry name" value="NAD(P)-bd_dom_sf"/>
</dbReference>
<keyword evidence="3" id="KW-1185">Reference proteome</keyword>
<dbReference type="PANTHER" id="PTHR47129:SF1">
    <property type="entry name" value="NMRA-LIKE DOMAIN-CONTAINING PROTEIN"/>
    <property type="match status" value="1"/>
</dbReference>
<evidence type="ECO:0000259" key="1">
    <source>
        <dbReference type="Pfam" id="PF13460"/>
    </source>
</evidence>
<dbReference type="OrthoDB" id="5510591at2"/>
<dbReference type="Gene3D" id="3.40.50.720">
    <property type="entry name" value="NAD(P)-binding Rossmann-like Domain"/>
    <property type="match status" value="1"/>
</dbReference>
<dbReference type="Pfam" id="PF13460">
    <property type="entry name" value="NAD_binding_10"/>
    <property type="match status" value="1"/>
</dbReference>
<gene>
    <name evidence="2" type="ORF">ETQ85_02650</name>
</gene>
<sequence>MITLRHTRAFLCSLTTVPRMHQVLYCNLKGNAMPHFRDARIFITGASGKFATQVLRALNAQGARYVTAGSRFPVRISGLAESKIRVDFDDPVSLDEAFEGIDRLLIVATDALGEPGKLARQQKAAIEAAAKAGVGHILYTSMTNPGPESLIPFAPDHRSSEEAVIATGIPYTILRNNWYFDNLLFTMPSVLASGRWYTAAGDGTVGYVTRLDCAAAATGALLTEDQSSIQDITGPVALTVDALATATSKQLGKPIEVVKVSDDALAAGMRDAGVPTHSLSSWSPLMPTCAQGT</sequence>
<protein>
    <submittedName>
        <fullName evidence="2">SDR family NAD(P)-dependent oxidoreductase</fullName>
    </submittedName>
</protein>